<dbReference type="EMBL" id="CP074371">
    <property type="protein sequence ID" value="QVI22899.1"/>
    <property type="molecule type" value="Genomic_DNA"/>
</dbReference>
<keyword evidence="3" id="KW-1185">Reference proteome</keyword>
<evidence type="ECO:0000256" key="1">
    <source>
        <dbReference type="SAM" id="MobiDB-lite"/>
    </source>
</evidence>
<name>A0ABX8CVG5_9NOCA</name>
<proteinExistence type="predicted"/>
<dbReference type="Proteomes" id="UP000683310">
    <property type="component" value="Chromosome"/>
</dbReference>
<evidence type="ECO:0000313" key="2">
    <source>
        <dbReference type="EMBL" id="QVI22899.1"/>
    </source>
</evidence>
<feature type="region of interest" description="Disordered" evidence="1">
    <location>
        <begin position="182"/>
        <end position="205"/>
    </location>
</feature>
<sequence>MTFTGIMVNNRTNRRAITAADERNHVTIEAAQRNVELANSAAQSREHDKWRRDALLATMSAVLDTYGRIRQKLFHDKNWNFQTEDELHAYFEQAREELRSAMGKLLYQLEILSTHYLAGGTMMLIAQLNQAIDASSVLALAIRNTPEEDRERSISFKNAQVDHRHILKKAKDQQLALTRTMRSELGIPDPEVSPMTPYASHQPAA</sequence>
<evidence type="ECO:0000313" key="3">
    <source>
        <dbReference type="Proteomes" id="UP000683310"/>
    </source>
</evidence>
<reference evidence="2 3" key="1">
    <citation type="submission" date="2021-04" db="EMBL/GenBank/DDBJ databases">
        <title>Nocardia tengchongensis.</title>
        <authorList>
            <person name="Zhuang k."/>
            <person name="Ran Y."/>
            <person name="Li W."/>
        </authorList>
    </citation>
    <scope>NUCLEOTIDE SEQUENCE [LARGE SCALE GENOMIC DNA]</scope>
    <source>
        <strain evidence="2 3">CFH S0057</strain>
    </source>
</reference>
<protein>
    <submittedName>
        <fullName evidence="2">Uncharacterized protein</fullName>
    </submittedName>
</protein>
<gene>
    <name evidence="2" type="ORF">KHQ06_08025</name>
</gene>
<organism evidence="2 3">
    <name type="scientific">Nocardia tengchongensis</name>
    <dbReference type="NCBI Taxonomy" id="2055889"/>
    <lineage>
        <taxon>Bacteria</taxon>
        <taxon>Bacillati</taxon>
        <taxon>Actinomycetota</taxon>
        <taxon>Actinomycetes</taxon>
        <taxon>Mycobacteriales</taxon>
        <taxon>Nocardiaceae</taxon>
        <taxon>Nocardia</taxon>
    </lineage>
</organism>
<accession>A0ABX8CVG5</accession>